<feature type="region of interest" description="Disordered" evidence="1">
    <location>
        <begin position="35"/>
        <end position="91"/>
    </location>
</feature>
<feature type="compositionally biased region" description="Low complexity" evidence="1">
    <location>
        <begin position="11"/>
        <end position="20"/>
    </location>
</feature>
<name>A0AAV9SMM6_9TELE</name>
<comment type="caution">
    <text evidence="2">The sequence shown here is derived from an EMBL/GenBank/DDBJ whole genome shotgun (WGS) entry which is preliminary data.</text>
</comment>
<dbReference type="AlphaFoldDB" id="A0AAV9SMM6"/>
<dbReference type="EMBL" id="JAHHUM010000074">
    <property type="protein sequence ID" value="KAK5622838.1"/>
    <property type="molecule type" value="Genomic_DNA"/>
</dbReference>
<proteinExistence type="predicted"/>
<evidence type="ECO:0000313" key="3">
    <source>
        <dbReference type="Proteomes" id="UP001311232"/>
    </source>
</evidence>
<feature type="compositionally biased region" description="Basic and acidic residues" evidence="1">
    <location>
        <begin position="52"/>
        <end position="76"/>
    </location>
</feature>
<feature type="region of interest" description="Disordered" evidence="1">
    <location>
        <begin position="1"/>
        <end position="20"/>
    </location>
</feature>
<protein>
    <submittedName>
        <fullName evidence="2">Uncharacterized protein</fullName>
    </submittedName>
</protein>
<evidence type="ECO:0000313" key="2">
    <source>
        <dbReference type="EMBL" id="KAK5622838.1"/>
    </source>
</evidence>
<sequence>MNRLEASHQHPSMLPSLQSPSMFLGLSRLDSMPGLCRLDNFDPDSKSSNSDPESKPREKKTDSPTDPKFDCRHDYQPDSGTDSRPPEFLLGPKPLRPYSRVLYAPWQTSCSEGPLRSVADLLLRGSSTLHGRPPAPRVLYTA</sequence>
<evidence type="ECO:0000256" key="1">
    <source>
        <dbReference type="SAM" id="MobiDB-lite"/>
    </source>
</evidence>
<accession>A0AAV9SMM6</accession>
<keyword evidence="3" id="KW-1185">Reference proteome</keyword>
<gene>
    <name evidence="2" type="ORF">CRENBAI_024144</name>
</gene>
<reference evidence="2 3" key="1">
    <citation type="submission" date="2021-06" db="EMBL/GenBank/DDBJ databases">
        <authorList>
            <person name="Palmer J.M."/>
        </authorList>
    </citation>
    <scope>NUCLEOTIDE SEQUENCE [LARGE SCALE GENOMIC DNA]</scope>
    <source>
        <strain evidence="2 3">MEX-2019</strain>
        <tissue evidence="2">Muscle</tissue>
    </source>
</reference>
<organism evidence="2 3">
    <name type="scientific">Crenichthys baileyi</name>
    <name type="common">White River springfish</name>
    <dbReference type="NCBI Taxonomy" id="28760"/>
    <lineage>
        <taxon>Eukaryota</taxon>
        <taxon>Metazoa</taxon>
        <taxon>Chordata</taxon>
        <taxon>Craniata</taxon>
        <taxon>Vertebrata</taxon>
        <taxon>Euteleostomi</taxon>
        <taxon>Actinopterygii</taxon>
        <taxon>Neopterygii</taxon>
        <taxon>Teleostei</taxon>
        <taxon>Neoteleostei</taxon>
        <taxon>Acanthomorphata</taxon>
        <taxon>Ovalentaria</taxon>
        <taxon>Atherinomorphae</taxon>
        <taxon>Cyprinodontiformes</taxon>
        <taxon>Goodeidae</taxon>
        <taxon>Crenichthys</taxon>
    </lineage>
</organism>
<dbReference type="Proteomes" id="UP001311232">
    <property type="component" value="Unassembled WGS sequence"/>
</dbReference>